<evidence type="ECO:0000256" key="8">
    <source>
        <dbReference type="ARBA" id="ARBA00023242"/>
    </source>
</evidence>
<keyword evidence="4" id="KW-0378">Hydrolase</keyword>
<protein>
    <submittedName>
        <fullName evidence="13">Uncharacterized protein</fullName>
    </submittedName>
</protein>
<keyword evidence="8" id="KW-0539">Nucleus</keyword>
<organism evidence="13 14">
    <name type="scientific">Parascedosporium putredinis</name>
    <dbReference type="NCBI Taxonomy" id="1442378"/>
    <lineage>
        <taxon>Eukaryota</taxon>
        <taxon>Fungi</taxon>
        <taxon>Dikarya</taxon>
        <taxon>Ascomycota</taxon>
        <taxon>Pezizomycotina</taxon>
        <taxon>Sordariomycetes</taxon>
        <taxon>Hypocreomycetidae</taxon>
        <taxon>Microascales</taxon>
        <taxon>Microascaceae</taxon>
        <taxon>Parascedosporium</taxon>
    </lineage>
</organism>
<dbReference type="InterPro" id="IPR014001">
    <property type="entry name" value="Helicase_ATP-bd"/>
</dbReference>
<feature type="region of interest" description="Disordered" evidence="10">
    <location>
        <begin position="187"/>
        <end position="212"/>
    </location>
</feature>
<evidence type="ECO:0000256" key="9">
    <source>
        <dbReference type="SAM" id="Coils"/>
    </source>
</evidence>
<keyword evidence="5" id="KW-0347">Helicase</keyword>
<dbReference type="GO" id="GO:0005524">
    <property type="term" value="F:ATP binding"/>
    <property type="evidence" value="ECO:0007669"/>
    <property type="project" value="UniProtKB-KW"/>
</dbReference>
<feature type="region of interest" description="Disordered" evidence="10">
    <location>
        <begin position="118"/>
        <end position="149"/>
    </location>
</feature>
<dbReference type="Pfam" id="PF00176">
    <property type="entry name" value="SNF2-rel_dom"/>
    <property type="match status" value="1"/>
</dbReference>
<keyword evidence="9" id="KW-0175">Coiled coil</keyword>
<comment type="caution">
    <text evidence="13">The sequence shown here is derived from an EMBL/GenBank/DDBJ whole genome shotgun (WGS) entry which is preliminary data.</text>
</comment>
<dbReference type="GO" id="GO:0016887">
    <property type="term" value="F:ATP hydrolysis activity"/>
    <property type="evidence" value="ECO:0007669"/>
    <property type="project" value="InterPro"/>
</dbReference>
<feature type="compositionally biased region" description="Basic and acidic residues" evidence="10">
    <location>
        <begin position="1622"/>
        <end position="1633"/>
    </location>
</feature>
<dbReference type="PROSITE" id="PS51192">
    <property type="entry name" value="HELICASE_ATP_BIND_1"/>
    <property type="match status" value="1"/>
</dbReference>
<name>A0A9P1M5X4_9PEZI</name>
<keyword evidence="6" id="KW-0067">ATP-binding</keyword>
<dbReference type="Gene3D" id="3.40.50.300">
    <property type="entry name" value="P-loop containing nucleotide triphosphate hydrolases"/>
    <property type="match status" value="1"/>
</dbReference>
<feature type="region of interest" description="Disordered" evidence="10">
    <location>
        <begin position="486"/>
        <end position="532"/>
    </location>
</feature>
<comment type="subcellular location">
    <subcellularLocation>
        <location evidence="1">Nucleus</location>
    </subcellularLocation>
</comment>
<dbReference type="InterPro" id="IPR056026">
    <property type="entry name" value="DUF7607"/>
</dbReference>
<keyword evidence="14" id="KW-1185">Reference proteome</keyword>
<dbReference type="Pfam" id="PF00271">
    <property type="entry name" value="Helicase_C"/>
    <property type="match status" value="1"/>
</dbReference>
<dbReference type="PANTHER" id="PTHR45797">
    <property type="entry name" value="RAD54-LIKE"/>
    <property type="match status" value="1"/>
</dbReference>
<evidence type="ECO:0000256" key="1">
    <source>
        <dbReference type="ARBA" id="ARBA00004123"/>
    </source>
</evidence>
<dbReference type="InterPro" id="IPR038718">
    <property type="entry name" value="SNF2-like_sf"/>
</dbReference>
<evidence type="ECO:0000313" key="14">
    <source>
        <dbReference type="Proteomes" id="UP000838763"/>
    </source>
</evidence>
<evidence type="ECO:0000313" key="13">
    <source>
        <dbReference type="EMBL" id="CAI4211478.1"/>
    </source>
</evidence>
<dbReference type="InterPro" id="IPR049730">
    <property type="entry name" value="SNF2/RAD54-like_C"/>
</dbReference>
<feature type="domain" description="Helicase C-terminal" evidence="12">
    <location>
        <begin position="1147"/>
        <end position="1308"/>
    </location>
</feature>
<feature type="region of interest" description="Disordered" evidence="10">
    <location>
        <begin position="1087"/>
        <end position="1113"/>
    </location>
</feature>
<sequence length="1641" mass="185197">MIAYMFSYTRFFGSMGEDGDDPWLWGPQRLAQELCSTEQPWYPRDKPERFVSFEVLSKNLEKHDVDGELLLTGTGQPLRDLLRDLGADSHQKSNRLHTAIKFLKGRSVAFQRWEASASRPLPSAGPGPLPESTANIPAKPAAAEPVSKSVTNSVANPAAQELKHQAAKRRFEDISMSDGEDCVFLALPESEEPLPPKKKKGKEKKKKKKKRLAPAQLTAVPAFLLPSRSAFSVPTEADIITRPLEPMKPNDGLMTLSTGAVVGFLGITKSPWTEALDPGFSESDSDDSPERTFQVLETERAPGRSLHVNRGMRALLLRQYSRIGHLLTNKFDTAPEPDSFLANQLRRVHSKEYGSSHLADEELFGSLEDDDDEQFDPQTLREIEEEEEEMARMKQQAATLTLSQDVVNRTKAYSLWMEARRVGSSIRLNAAHEKLRGLEVRLAKLRETILDYTWTSERRVRQQGACLEQTIEDKQEVAFRIKLFSSGEPPQKPNLIRPAKPIRRRRERSASLDPLEEELTSDDDEPVPASVPWMTRRNGMRERDVKDATTRMQISTAQIVIGDEHRRAASSSHTPMDLDTDSDEDEVVNNLTPALKSDSKLDDTSKARNKATSLSDEFWLQTLSALITRLFISWYEVGPFRIAELTAARQHPEKVEAQRHRLGAFINLIVQVVPRFPKIMAVDELGGRIQVAMDAQAMRVRQMEQERRDKIEERRHELRRKLASDVPVVGDRSRLIINESKEESDGFIHIGGVPASHIKNHQVEGVRFLWNQIVVPPEQRHGCLLAHTMGLGKTMQVISLLLSILDAANSSDPSVRSQIPEDLRASRTVVVCPSSLALNWRDEILLWDSEKALGDIYILGGTTMSHMDTRMLRESTVEKWSFGGGVLIIGYTLLARLFTAHPSLIGLIHQSAAIVVADEAHNIKTLTTQMRKACVPFKTRARIALTGSPLANNVREYFSMIDWVAPNYLGGYKEFEVRYTTVIQKGLWRNSSPEEKWAARAALKKLSTEIAPKVHRMDMSVLRGELPEKKEFVMFIPPTDLQRLLYDAFTSMLDTQRDTWGAISYLALICAHPQCFIDKAKAVLNGTDGNSDPGSDNEEAEGSSRVIRDQNADIRERRPVMTRNIAQAMIDLASTEDDLSSIDHSWRFKHLMVILEEARAAGEKTIIFSRRIRALTLLEMYLRQRGRRWSRLDGTTPMKDRLPMIKDFNSNKEVDLFLISTKAGGVGLNIYGANRVVILDYEHNPVWEQQAIGRAYRIGQTKPVFVYWFVMWGAHEWKIHNRSVFKNQLAHRVVDNRHNIQSWSQDESASWIRPLWDLDGEVDIRIRTEDGEERTVSVRLTVPKSEAKAIAGKDRIMDRLLGDQETSSQILTVITSDVFEEEDPSLKRRWSVWFYYLVPTFKQYMGRVPWESFAPITESLMSGAPGTMAYWLSEAITVENLPRAYERLTDAVIRLSEPRVLTAFLRALIEPHIFFDASAQFLEAAIASAIDSPLSPLAPMDNLIRPYPVLPAPQVNAERQPAQVGQAPCSGRLLPLTSRKRTPHLPPGFGIQTIYRSSSPTETATISETELYPGGSSRPHFNSIRRSSSRGRKSDMRGSMRNPSTPVGQRCDTIQWRYAAEPRKLGSDSDDLHAIPAAGET</sequence>
<feature type="compositionally biased region" description="Acidic residues" evidence="10">
    <location>
        <begin position="514"/>
        <end position="526"/>
    </location>
</feature>
<dbReference type="InterPro" id="IPR044574">
    <property type="entry name" value="ARIP4-like"/>
</dbReference>
<proteinExistence type="inferred from homology"/>
<dbReference type="SMART" id="SM00487">
    <property type="entry name" value="DEXDc"/>
    <property type="match status" value="1"/>
</dbReference>
<dbReference type="SUPFAM" id="SSF52540">
    <property type="entry name" value="P-loop containing nucleoside triphosphate hydrolases"/>
    <property type="match status" value="2"/>
</dbReference>
<feature type="compositionally biased region" description="Polar residues" evidence="10">
    <location>
        <begin position="1554"/>
        <end position="1568"/>
    </location>
</feature>
<feature type="coiled-coil region" evidence="9">
    <location>
        <begin position="693"/>
        <end position="721"/>
    </location>
</feature>
<gene>
    <name evidence="13" type="ORF">PPNO1_LOCUS1263</name>
</gene>
<keyword evidence="7" id="KW-0238">DNA-binding</keyword>
<dbReference type="Pfam" id="PF24580">
    <property type="entry name" value="DUF7607"/>
    <property type="match status" value="1"/>
</dbReference>
<dbReference type="SMART" id="SM00490">
    <property type="entry name" value="HELICc"/>
    <property type="match status" value="1"/>
</dbReference>
<evidence type="ECO:0000256" key="4">
    <source>
        <dbReference type="ARBA" id="ARBA00022801"/>
    </source>
</evidence>
<dbReference type="InterPro" id="IPR027417">
    <property type="entry name" value="P-loop_NTPase"/>
</dbReference>
<evidence type="ECO:0000256" key="10">
    <source>
        <dbReference type="SAM" id="MobiDB-lite"/>
    </source>
</evidence>
<dbReference type="Gene3D" id="3.40.50.10810">
    <property type="entry name" value="Tandem AAA-ATPase domain"/>
    <property type="match status" value="1"/>
</dbReference>
<dbReference type="InterPro" id="IPR001650">
    <property type="entry name" value="Helicase_C-like"/>
</dbReference>
<feature type="region of interest" description="Disordered" evidence="10">
    <location>
        <begin position="1622"/>
        <end position="1641"/>
    </location>
</feature>
<feature type="region of interest" description="Disordered" evidence="10">
    <location>
        <begin position="1518"/>
        <end position="1612"/>
    </location>
</feature>
<dbReference type="PANTHER" id="PTHR45797:SF1">
    <property type="entry name" value="HELICASE ARIP4"/>
    <property type="match status" value="1"/>
</dbReference>
<evidence type="ECO:0000256" key="3">
    <source>
        <dbReference type="ARBA" id="ARBA00022741"/>
    </source>
</evidence>
<dbReference type="InterPro" id="IPR000330">
    <property type="entry name" value="SNF2_N"/>
</dbReference>
<keyword evidence="3" id="KW-0547">Nucleotide-binding</keyword>
<dbReference type="GO" id="GO:0003677">
    <property type="term" value="F:DNA binding"/>
    <property type="evidence" value="ECO:0007669"/>
    <property type="project" value="UniProtKB-KW"/>
</dbReference>
<comment type="similarity">
    <text evidence="2">Belongs to the SNF2/RAD54 helicase family.</text>
</comment>
<dbReference type="OrthoDB" id="2020972at2759"/>
<dbReference type="PROSITE" id="PS51194">
    <property type="entry name" value="HELICASE_CTER"/>
    <property type="match status" value="1"/>
</dbReference>
<evidence type="ECO:0000256" key="6">
    <source>
        <dbReference type="ARBA" id="ARBA00022840"/>
    </source>
</evidence>
<dbReference type="GO" id="GO:0004386">
    <property type="term" value="F:helicase activity"/>
    <property type="evidence" value="ECO:0007669"/>
    <property type="project" value="UniProtKB-KW"/>
</dbReference>
<dbReference type="CDD" id="cd18793">
    <property type="entry name" value="SF2_C_SNF"/>
    <property type="match status" value="1"/>
</dbReference>
<dbReference type="EMBL" id="CALLCH030000002">
    <property type="protein sequence ID" value="CAI4211478.1"/>
    <property type="molecule type" value="Genomic_DNA"/>
</dbReference>
<feature type="coiled-coil region" evidence="9">
    <location>
        <begin position="376"/>
        <end position="403"/>
    </location>
</feature>
<evidence type="ECO:0000259" key="12">
    <source>
        <dbReference type="PROSITE" id="PS51194"/>
    </source>
</evidence>
<feature type="compositionally biased region" description="Basic residues" evidence="10">
    <location>
        <begin position="196"/>
        <end position="212"/>
    </location>
</feature>
<feature type="domain" description="Helicase ATP-binding" evidence="11">
    <location>
        <begin position="774"/>
        <end position="967"/>
    </location>
</feature>
<evidence type="ECO:0000259" key="11">
    <source>
        <dbReference type="PROSITE" id="PS51192"/>
    </source>
</evidence>
<dbReference type="Proteomes" id="UP000838763">
    <property type="component" value="Unassembled WGS sequence"/>
</dbReference>
<evidence type="ECO:0000256" key="5">
    <source>
        <dbReference type="ARBA" id="ARBA00022806"/>
    </source>
</evidence>
<dbReference type="GO" id="GO:0005634">
    <property type="term" value="C:nucleus"/>
    <property type="evidence" value="ECO:0007669"/>
    <property type="project" value="UniProtKB-SubCell"/>
</dbReference>
<evidence type="ECO:0000256" key="2">
    <source>
        <dbReference type="ARBA" id="ARBA00007025"/>
    </source>
</evidence>
<reference evidence="13" key="1">
    <citation type="submission" date="2022-11" db="EMBL/GenBank/DDBJ databases">
        <authorList>
            <person name="Scott C."/>
            <person name="Bruce N."/>
        </authorList>
    </citation>
    <scope>NUCLEOTIDE SEQUENCE</scope>
</reference>
<evidence type="ECO:0000256" key="7">
    <source>
        <dbReference type="ARBA" id="ARBA00023125"/>
    </source>
</evidence>
<accession>A0A9P1M5X4</accession>